<keyword evidence="1" id="KW-1133">Transmembrane helix</keyword>
<protein>
    <submittedName>
        <fullName evidence="2">Uncharacterized protein</fullName>
    </submittedName>
</protein>
<evidence type="ECO:0000313" key="2">
    <source>
        <dbReference type="EMBL" id="JAE18836.1"/>
    </source>
</evidence>
<dbReference type="EMBL" id="GBRH01179060">
    <property type="protein sequence ID" value="JAE18836.1"/>
    <property type="molecule type" value="Transcribed_RNA"/>
</dbReference>
<evidence type="ECO:0000256" key="1">
    <source>
        <dbReference type="SAM" id="Phobius"/>
    </source>
</evidence>
<feature type="transmembrane region" description="Helical" evidence="1">
    <location>
        <begin position="20"/>
        <end position="38"/>
    </location>
</feature>
<accession>A0A0A9G8F9</accession>
<name>A0A0A9G8F9_ARUDO</name>
<organism evidence="2">
    <name type="scientific">Arundo donax</name>
    <name type="common">Giant reed</name>
    <name type="synonym">Donax arundinaceus</name>
    <dbReference type="NCBI Taxonomy" id="35708"/>
    <lineage>
        <taxon>Eukaryota</taxon>
        <taxon>Viridiplantae</taxon>
        <taxon>Streptophyta</taxon>
        <taxon>Embryophyta</taxon>
        <taxon>Tracheophyta</taxon>
        <taxon>Spermatophyta</taxon>
        <taxon>Magnoliopsida</taxon>
        <taxon>Liliopsida</taxon>
        <taxon>Poales</taxon>
        <taxon>Poaceae</taxon>
        <taxon>PACMAD clade</taxon>
        <taxon>Arundinoideae</taxon>
        <taxon>Arundineae</taxon>
        <taxon>Arundo</taxon>
    </lineage>
</organism>
<proteinExistence type="predicted"/>
<reference evidence="2" key="1">
    <citation type="submission" date="2014-09" db="EMBL/GenBank/DDBJ databases">
        <authorList>
            <person name="Magalhaes I.L.F."/>
            <person name="Oliveira U."/>
            <person name="Santos F.R."/>
            <person name="Vidigal T.H.D.A."/>
            <person name="Brescovit A.D."/>
            <person name="Santos A.J."/>
        </authorList>
    </citation>
    <scope>NUCLEOTIDE SEQUENCE</scope>
    <source>
        <tissue evidence="2">Shoot tissue taken approximately 20 cm above the soil surface</tissue>
    </source>
</reference>
<reference evidence="2" key="2">
    <citation type="journal article" date="2015" name="Data Brief">
        <title>Shoot transcriptome of the giant reed, Arundo donax.</title>
        <authorList>
            <person name="Barrero R.A."/>
            <person name="Guerrero F.D."/>
            <person name="Moolhuijzen P."/>
            <person name="Goolsby J.A."/>
            <person name="Tidwell J."/>
            <person name="Bellgard S.E."/>
            <person name="Bellgard M.I."/>
        </authorList>
    </citation>
    <scope>NUCLEOTIDE SEQUENCE</scope>
    <source>
        <tissue evidence="2">Shoot tissue taken approximately 20 cm above the soil surface</tissue>
    </source>
</reference>
<sequence length="63" mass="7485">MSIVFVDIWIYPSLLHIRCFNFLAILLEYWCCYLNAIGHPYLRFNRGMLVISFELKCSLHLSS</sequence>
<dbReference type="AlphaFoldDB" id="A0A0A9G8F9"/>
<keyword evidence="1" id="KW-0812">Transmembrane</keyword>
<keyword evidence="1" id="KW-0472">Membrane</keyword>